<name>A0A562SIR7_CHIJA</name>
<evidence type="ECO:0000313" key="2">
    <source>
        <dbReference type="EMBL" id="TWI80884.1"/>
    </source>
</evidence>
<dbReference type="Proteomes" id="UP000316778">
    <property type="component" value="Unassembled WGS sequence"/>
</dbReference>
<dbReference type="InterPro" id="IPR002938">
    <property type="entry name" value="FAD-bd"/>
</dbReference>
<dbReference type="PANTHER" id="PTHR42685">
    <property type="entry name" value="GERANYLGERANYL DIPHOSPHATE REDUCTASE"/>
    <property type="match status" value="1"/>
</dbReference>
<dbReference type="GO" id="GO:0071949">
    <property type="term" value="F:FAD binding"/>
    <property type="evidence" value="ECO:0007669"/>
    <property type="project" value="InterPro"/>
</dbReference>
<dbReference type="InterPro" id="IPR050407">
    <property type="entry name" value="Geranylgeranyl_reductase"/>
</dbReference>
<dbReference type="InterPro" id="IPR011777">
    <property type="entry name" value="Geranylgeranyl_Rdtase_fam"/>
</dbReference>
<reference evidence="2 3" key="1">
    <citation type="journal article" date="2013" name="Stand. Genomic Sci.">
        <title>Genomic Encyclopedia of Type Strains, Phase I: The one thousand microbial genomes (KMG-I) project.</title>
        <authorList>
            <person name="Kyrpides N.C."/>
            <person name="Woyke T."/>
            <person name="Eisen J.A."/>
            <person name="Garrity G."/>
            <person name="Lilburn T.G."/>
            <person name="Beck B.J."/>
            <person name="Whitman W.B."/>
            <person name="Hugenholtz P."/>
            <person name="Klenk H.P."/>
        </authorList>
    </citation>
    <scope>NUCLEOTIDE SEQUENCE [LARGE SCALE GENOMIC DNA]</scope>
    <source>
        <strain evidence="2 3">DSM 13484</strain>
    </source>
</reference>
<dbReference type="GO" id="GO:0016628">
    <property type="term" value="F:oxidoreductase activity, acting on the CH-CH group of donors, NAD or NADP as acceptor"/>
    <property type="evidence" value="ECO:0007669"/>
    <property type="project" value="InterPro"/>
</dbReference>
<dbReference type="SUPFAM" id="SSF51905">
    <property type="entry name" value="FAD/NAD(P)-binding domain"/>
    <property type="match status" value="1"/>
</dbReference>
<organism evidence="2 3">
    <name type="scientific">Chitinophaga japonensis</name>
    <name type="common">Flexibacter japonensis</name>
    <dbReference type="NCBI Taxonomy" id="104662"/>
    <lineage>
        <taxon>Bacteria</taxon>
        <taxon>Pseudomonadati</taxon>
        <taxon>Bacteroidota</taxon>
        <taxon>Chitinophagia</taxon>
        <taxon>Chitinophagales</taxon>
        <taxon>Chitinophagaceae</taxon>
        <taxon>Chitinophaga</taxon>
    </lineage>
</organism>
<dbReference type="AlphaFoldDB" id="A0A562SIR7"/>
<sequence length="382" mass="41939">MAFQDHNNHYDVLIIGAGPAGSSCALALGHAGLRVALADRHTFPRDKVCGDAIPGRAIKCLHEMDPQFAAALAAFTEKLPTRQTACYFNNKKLDFSWALEAYTATRMSFDNFLLSLVKERGAVEVLEGREISEIMHSGSGFTVTTRNGQEAFHATLLVGADGTNGVTAKQLTWQQMDRRHHVAAVRRYYRQVGGMEDTCTEVYFDRKYLPGYFWVFPIHGGLVNAGMGVLSDDVVKKQINVKQAFYDFIERSAILRSKFRDAQPAGPLQGCGLPLGSRWVTMSGDHFLLAGDAACLIDPVSGDGIGNAVLSGKLAAEQAIRCFAAGNFSAAYLKTYEQALYKAAGADLQRKARVLKTLARMPFLFDTVFTIGKHRIVKNFLK</sequence>
<proteinExistence type="predicted"/>
<feature type="domain" description="FAD-binding" evidence="1">
    <location>
        <begin position="10"/>
        <end position="339"/>
    </location>
</feature>
<gene>
    <name evidence="2" type="ORF">LX66_5489</name>
</gene>
<dbReference type="PANTHER" id="PTHR42685:SF22">
    <property type="entry name" value="CONDITIONED MEDIUM FACTOR RECEPTOR 1"/>
    <property type="match status" value="1"/>
</dbReference>
<dbReference type="Pfam" id="PF01494">
    <property type="entry name" value="FAD_binding_3"/>
    <property type="match status" value="1"/>
</dbReference>
<dbReference type="InterPro" id="IPR036188">
    <property type="entry name" value="FAD/NAD-bd_sf"/>
</dbReference>
<protein>
    <submittedName>
        <fullName evidence="2">Geranylgeranyl reductase family protein</fullName>
    </submittedName>
</protein>
<dbReference type="RefSeq" id="WP_145719415.1">
    <property type="nucleotide sequence ID" value="NZ_BAAAFY010000003.1"/>
</dbReference>
<evidence type="ECO:0000259" key="1">
    <source>
        <dbReference type="Pfam" id="PF01494"/>
    </source>
</evidence>
<accession>A0A562SIR7</accession>
<dbReference type="NCBIfam" id="TIGR02032">
    <property type="entry name" value="GG-red-SF"/>
    <property type="match status" value="1"/>
</dbReference>
<dbReference type="Gene3D" id="3.50.50.60">
    <property type="entry name" value="FAD/NAD(P)-binding domain"/>
    <property type="match status" value="1"/>
</dbReference>
<evidence type="ECO:0000313" key="3">
    <source>
        <dbReference type="Proteomes" id="UP000316778"/>
    </source>
</evidence>
<dbReference type="PRINTS" id="PR00420">
    <property type="entry name" value="RNGMNOXGNASE"/>
</dbReference>
<dbReference type="EMBL" id="VLLG01000008">
    <property type="protein sequence ID" value="TWI80884.1"/>
    <property type="molecule type" value="Genomic_DNA"/>
</dbReference>
<dbReference type="OrthoDB" id="9806565at2"/>
<comment type="caution">
    <text evidence="2">The sequence shown here is derived from an EMBL/GenBank/DDBJ whole genome shotgun (WGS) entry which is preliminary data.</text>
</comment>
<keyword evidence="3" id="KW-1185">Reference proteome</keyword>